<accession>A0ACA9NV30</accession>
<name>A0ACA9NV30_9GLOM</name>
<evidence type="ECO:0000313" key="1">
    <source>
        <dbReference type="EMBL" id="CAG8674500.1"/>
    </source>
</evidence>
<comment type="caution">
    <text evidence="1">The sequence shown here is derived from an EMBL/GenBank/DDBJ whole genome shotgun (WGS) entry which is preliminary data.</text>
</comment>
<gene>
    <name evidence="1" type="ORF">SPELUC_LOCUS9839</name>
</gene>
<organism evidence="1 2">
    <name type="scientific">Cetraspora pellucida</name>
    <dbReference type="NCBI Taxonomy" id="1433469"/>
    <lineage>
        <taxon>Eukaryota</taxon>
        <taxon>Fungi</taxon>
        <taxon>Fungi incertae sedis</taxon>
        <taxon>Mucoromycota</taxon>
        <taxon>Glomeromycotina</taxon>
        <taxon>Glomeromycetes</taxon>
        <taxon>Diversisporales</taxon>
        <taxon>Gigasporaceae</taxon>
        <taxon>Cetraspora</taxon>
    </lineage>
</organism>
<feature type="non-terminal residue" evidence="1">
    <location>
        <position position="1"/>
    </location>
</feature>
<sequence length="177" mass="19990">IAFSYDRNAAYEYTTRNCESHNISYPYILHGDGANFVSQVVYYAGGSQQNDDWNSTITVSPDGLTNSFIYEMRGVFTLSWIRVVDLTSYLLQNNIAKICPLEELQKGDLIMYTSQDGTGHQSVVVINPDPNNPEIAYHSRDETKCNYIQPCNNCNGTHSLFTAENYTFQGLCIINNQ</sequence>
<evidence type="ECO:0000313" key="2">
    <source>
        <dbReference type="Proteomes" id="UP000789366"/>
    </source>
</evidence>
<dbReference type="Proteomes" id="UP000789366">
    <property type="component" value="Unassembled WGS sequence"/>
</dbReference>
<reference evidence="1" key="1">
    <citation type="submission" date="2021-06" db="EMBL/GenBank/DDBJ databases">
        <authorList>
            <person name="Kallberg Y."/>
            <person name="Tangrot J."/>
            <person name="Rosling A."/>
        </authorList>
    </citation>
    <scope>NUCLEOTIDE SEQUENCE</scope>
    <source>
        <strain evidence="1">28 12/20/2015</strain>
    </source>
</reference>
<dbReference type="EMBL" id="CAJVPW010017046">
    <property type="protein sequence ID" value="CAG8674500.1"/>
    <property type="molecule type" value="Genomic_DNA"/>
</dbReference>
<keyword evidence="2" id="KW-1185">Reference proteome</keyword>
<protein>
    <submittedName>
        <fullName evidence="1">1519_t:CDS:1</fullName>
    </submittedName>
</protein>
<proteinExistence type="predicted"/>